<dbReference type="Proteomes" id="UP000799757">
    <property type="component" value="Unassembled WGS sequence"/>
</dbReference>
<dbReference type="PANTHER" id="PTHR42044:SF2">
    <property type="entry name" value="DUF676 DOMAIN-CONTAINING PROTEIN"/>
    <property type="match status" value="1"/>
</dbReference>
<proteinExistence type="predicted"/>
<keyword evidence="3" id="KW-1185">Reference proteome</keyword>
<organism evidence="2 3">
    <name type="scientific">Melanomma pulvis-pyrius CBS 109.77</name>
    <dbReference type="NCBI Taxonomy" id="1314802"/>
    <lineage>
        <taxon>Eukaryota</taxon>
        <taxon>Fungi</taxon>
        <taxon>Dikarya</taxon>
        <taxon>Ascomycota</taxon>
        <taxon>Pezizomycotina</taxon>
        <taxon>Dothideomycetes</taxon>
        <taxon>Pleosporomycetidae</taxon>
        <taxon>Pleosporales</taxon>
        <taxon>Melanommataceae</taxon>
        <taxon>Melanomma</taxon>
    </lineage>
</organism>
<dbReference type="OrthoDB" id="202545at2759"/>
<accession>A0A6A6WTC7</accession>
<dbReference type="SUPFAM" id="SSF53474">
    <property type="entry name" value="alpha/beta-Hydrolases"/>
    <property type="match status" value="1"/>
</dbReference>
<dbReference type="PANTHER" id="PTHR42044">
    <property type="entry name" value="DUF676 DOMAIN-CONTAINING PROTEIN-RELATED"/>
    <property type="match status" value="1"/>
</dbReference>
<feature type="transmembrane region" description="Helical" evidence="1">
    <location>
        <begin position="67"/>
        <end position="92"/>
    </location>
</feature>
<name>A0A6A6WTC7_9PLEO</name>
<evidence type="ECO:0000256" key="1">
    <source>
        <dbReference type="SAM" id="Phobius"/>
    </source>
</evidence>
<feature type="transmembrane region" description="Helical" evidence="1">
    <location>
        <begin position="98"/>
        <end position="116"/>
    </location>
</feature>
<gene>
    <name evidence="2" type="ORF">K505DRAFT_288410</name>
</gene>
<sequence>MLVNFFPSQNGNPTQSSIPYTGSPLLLCWADARLFVKNAWSLVGIIHPWNQWLCGDLDELYPSVPNLICLALHGLLIVLQLAFLTSLPFLVVFPVATVAMYIAGVLVLNFAVCWLLNGSESSMESTVDLGSDRTRFKDERWIYLNGVSVGKHWLKGNLNRLALTFRRPITGIHNRTYGIIFDLIQCIIERNFIYPTMDIRNSYALIKDFVLSEGHTKIVLILHSQGGIEGGLILDWLLSEIPHDVIHKLEIYTFGSAANHFNNPHRHSTYMRLSQSSTVTSHNTTAVHHIEHYASDGDFVARWGVLSFATMRNRYMGRIFVRSGMGHLLNQHYLNAMFPLDKNKRVCEDNSFMDAEVSFTSDGAAEKARDEVFETLLHNGNGGVSAIVEDTCSPVEPVSLSRAESILAAELTRKKPKVKDFSRLWEYRNGGIPDDQRWSSF</sequence>
<keyword evidence="1" id="KW-0812">Transmembrane</keyword>
<keyword evidence="1" id="KW-0472">Membrane</keyword>
<evidence type="ECO:0008006" key="4">
    <source>
        <dbReference type="Google" id="ProtNLM"/>
    </source>
</evidence>
<protein>
    <recommendedName>
        <fullName evidence="4">DUF676 domain-containing protein</fullName>
    </recommendedName>
</protein>
<keyword evidence="1" id="KW-1133">Transmembrane helix</keyword>
<dbReference type="AlphaFoldDB" id="A0A6A6WTC7"/>
<evidence type="ECO:0000313" key="3">
    <source>
        <dbReference type="Proteomes" id="UP000799757"/>
    </source>
</evidence>
<dbReference type="InterPro" id="IPR029058">
    <property type="entry name" value="AB_hydrolase_fold"/>
</dbReference>
<evidence type="ECO:0000313" key="2">
    <source>
        <dbReference type="EMBL" id="KAF2787174.1"/>
    </source>
</evidence>
<dbReference type="EMBL" id="MU002352">
    <property type="protein sequence ID" value="KAF2787174.1"/>
    <property type="molecule type" value="Genomic_DNA"/>
</dbReference>
<reference evidence="2" key="1">
    <citation type="journal article" date="2020" name="Stud. Mycol.">
        <title>101 Dothideomycetes genomes: a test case for predicting lifestyles and emergence of pathogens.</title>
        <authorList>
            <person name="Haridas S."/>
            <person name="Albert R."/>
            <person name="Binder M."/>
            <person name="Bloem J."/>
            <person name="Labutti K."/>
            <person name="Salamov A."/>
            <person name="Andreopoulos B."/>
            <person name="Baker S."/>
            <person name="Barry K."/>
            <person name="Bills G."/>
            <person name="Bluhm B."/>
            <person name="Cannon C."/>
            <person name="Castanera R."/>
            <person name="Culley D."/>
            <person name="Daum C."/>
            <person name="Ezra D."/>
            <person name="Gonzalez J."/>
            <person name="Henrissat B."/>
            <person name="Kuo A."/>
            <person name="Liang C."/>
            <person name="Lipzen A."/>
            <person name="Lutzoni F."/>
            <person name="Magnuson J."/>
            <person name="Mondo S."/>
            <person name="Nolan M."/>
            <person name="Ohm R."/>
            <person name="Pangilinan J."/>
            <person name="Park H.-J."/>
            <person name="Ramirez L."/>
            <person name="Alfaro M."/>
            <person name="Sun H."/>
            <person name="Tritt A."/>
            <person name="Yoshinaga Y."/>
            <person name="Zwiers L.-H."/>
            <person name="Turgeon B."/>
            <person name="Goodwin S."/>
            <person name="Spatafora J."/>
            <person name="Crous P."/>
            <person name="Grigoriev I."/>
        </authorList>
    </citation>
    <scope>NUCLEOTIDE SEQUENCE</scope>
    <source>
        <strain evidence="2">CBS 109.77</strain>
    </source>
</reference>